<dbReference type="Pfam" id="PF02670">
    <property type="entry name" value="DXP_reductoisom"/>
    <property type="match status" value="1"/>
</dbReference>
<feature type="binding site" evidence="9">
    <location>
        <position position="129"/>
    </location>
    <ligand>
        <name>1-deoxy-D-xylulose 5-phosphate</name>
        <dbReference type="ChEBI" id="CHEBI:57792"/>
    </ligand>
</feature>
<organism evidence="13 14">
    <name type="scientific">Phoenicibacter congonensis</name>
    <dbReference type="NCBI Taxonomy" id="1944646"/>
    <lineage>
        <taxon>Bacteria</taxon>
        <taxon>Bacillati</taxon>
        <taxon>Actinomycetota</taxon>
        <taxon>Coriobacteriia</taxon>
        <taxon>Eggerthellales</taxon>
        <taxon>Eggerthellaceae</taxon>
        <taxon>Phoenicibacter</taxon>
    </lineage>
</organism>
<feature type="binding site" evidence="9">
    <location>
        <position position="105"/>
    </location>
    <ligand>
        <name>NADPH</name>
        <dbReference type="ChEBI" id="CHEBI:57783"/>
    </ligand>
</feature>
<dbReference type="SUPFAM" id="SSF55347">
    <property type="entry name" value="Glyceraldehyde-3-phosphate dehydrogenase-like, C-terminal domain"/>
    <property type="match status" value="1"/>
</dbReference>
<feature type="domain" description="DXP reductoisomerase C-terminal" evidence="12">
    <location>
        <begin position="239"/>
        <end position="355"/>
    </location>
</feature>
<dbReference type="EC" id="1.1.1.267" evidence="9"/>
<dbReference type="InterPro" id="IPR036169">
    <property type="entry name" value="DXPR_C_sf"/>
</dbReference>
<dbReference type="PIRSF" id="PIRSF006205">
    <property type="entry name" value="Dxp_reductismrs"/>
    <property type="match status" value="1"/>
</dbReference>
<feature type="binding site" evidence="9">
    <location>
        <position position="190"/>
    </location>
    <ligand>
        <name>1-deoxy-D-xylulose 5-phosphate</name>
        <dbReference type="ChEBI" id="CHEBI:57792"/>
    </ligand>
</feature>
<feature type="binding site" evidence="9">
    <location>
        <position position="154"/>
    </location>
    <ligand>
        <name>1-deoxy-D-xylulose 5-phosphate</name>
        <dbReference type="ChEBI" id="CHEBI:57792"/>
    </ligand>
</feature>
<feature type="domain" description="1-deoxy-D-xylulose 5-phosphate reductoisomerase N-terminal" evidence="10">
    <location>
        <begin position="50"/>
        <end position="111"/>
    </location>
</feature>
<dbReference type="GO" id="GO:0030604">
    <property type="term" value="F:1-deoxy-D-xylulose-5-phosphate reductoisomerase activity"/>
    <property type="evidence" value="ECO:0007669"/>
    <property type="project" value="UniProtKB-UniRule"/>
</dbReference>
<comment type="catalytic activity">
    <reaction evidence="8">
        <text>2-C-methyl-D-erythritol 4-phosphate + NADP(+) = 1-deoxy-D-xylulose 5-phosphate + NADPH + H(+)</text>
        <dbReference type="Rhea" id="RHEA:13717"/>
        <dbReference type="ChEBI" id="CHEBI:15378"/>
        <dbReference type="ChEBI" id="CHEBI:57783"/>
        <dbReference type="ChEBI" id="CHEBI:57792"/>
        <dbReference type="ChEBI" id="CHEBI:58262"/>
        <dbReference type="ChEBI" id="CHEBI:58349"/>
        <dbReference type="EC" id="1.1.1.267"/>
    </reaction>
    <physiologicalReaction direction="right-to-left" evidence="8">
        <dbReference type="Rhea" id="RHEA:13719"/>
    </physiologicalReaction>
</comment>
<feature type="binding site" evidence="9">
    <location>
        <position position="130"/>
    </location>
    <ligand>
        <name>1-deoxy-D-xylulose 5-phosphate</name>
        <dbReference type="ChEBI" id="CHEBI:57792"/>
    </ligand>
</feature>
<dbReference type="GO" id="GO:0070402">
    <property type="term" value="F:NADPH binding"/>
    <property type="evidence" value="ECO:0007669"/>
    <property type="project" value="InterPro"/>
</dbReference>
<dbReference type="GO" id="GO:0051484">
    <property type="term" value="P:isopentenyl diphosphate biosynthetic process, methylerythritol 4-phosphate pathway involved in terpenoid biosynthetic process"/>
    <property type="evidence" value="ECO:0007669"/>
    <property type="project" value="TreeGrafter"/>
</dbReference>
<feature type="binding site" evidence="9">
    <location>
        <position position="15"/>
    </location>
    <ligand>
        <name>NADPH</name>
        <dbReference type="ChEBI" id="CHEBI:57783"/>
    </ligand>
</feature>
<dbReference type="InterPro" id="IPR036291">
    <property type="entry name" value="NAD(P)-bd_dom_sf"/>
</dbReference>
<feature type="binding site" evidence="9">
    <location>
        <position position="16"/>
    </location>
    <ligand>
        <name>NADPH</name>
        <dbReference type="ChEBI" id="CHEBI:57783"/>
    </ligand>
</feature>
<keyword evidence="4 9" id="KW-0521">NADP</keyword>
<comment type="cofactor">
    <cofactor evidence="9">
        <name>Mg(2+)</name>
        <dbReference type="ChEBI" id="CHEBI:18420"/>
    </cofactor>
    <cofactor evidence="9">
        <name>Mn(2+)</name>
        <dbReference type="ChEBI" id="CHEBI:29035"/>
    </cofactor>
</comment>
<feature type="binding site" evidence="9">
    <location>
        <position position="177"/>
    </location>
    <ligand>
        <name>1-deoxy-D-xylulose 5-phosphate</name>
        <dbReference type="ChEBI" id="CHEBI:57792"/>
    </ligand>
</feature>
<protein>
    <recommendedName>
        <fullName evidence="9">1-deoxy-D-xylulose 5-phosphate reductoisomerase</fullName>
        <shortName evidence="9">DXP reductoisomerase</shortName>
        <ecNumber evidence="9">1.1.1.267</ecNumber>
    </recommendedName>
    <alternativeName>
        <fullName evidence="9">1-deoxyxylulose-5-phosphate reductoisomerase</fullName>
    </alternativeName>
    <alternativeName>
        <fullName evidence="9">2-C-methyl-D-erythritol 4-phosphate synthase</fullName>
    </alternativeName>
</protein>
<dbReference type="PANTHER" id="PTHR30525:SF0">
    <property type="entry name" value="1-DEOXY-D-XYLULOSE 5-PHOSPHATE REDUCTOISOMERASE, CHLOROPLASTIC"/>
    <property type="match status" value="1"/>
</dbReference>
<name>A0AA43RHV8_9ACTN</name>
<evidence type="ECO:0000259" key="10">
    <source>
        <dbReference type="Pfam" id="PF02670"/>
    </source>
</evidence>
<keyword evidence="14" id="KW-1185">Reference proteome</keyword>
<feature type="domain" description="1-deoxy-D-xylulose 5-phosphate reductoisomerase C-terminal" evidence="11">
    <location>
        <begin position="124"/>
        <end position="207"/>
    </location>
</feature>
<feature type="binding site" evidence="9">
    <location>
        <position position="195"/>
    </location>
    <ligand>
        <name>1-deoxy-D-xylulose 5-phosphate</name>
        <dbReference type="ChEBI" id="CHEBI:57792"/>
    </ligand>
</feature>
<evidence type="ECO:0000313" key="14">
    <source>
        <dbReference type="Proteomes" id="UP001168575"/>
    </source>
</evidence>
<keyword evidence="3 9" id="KW-0479">Metal-binding</keyword>
<feature type="binding site" evidence="9">
    <location>
        <position position="199"/>
    </location>
    <ligand>
        <name>Mn(2+)</name>
        <dbReference type="ChEBI" id="CHEBI:29035"/>
    </ligand>
</feature>
<dbReference type="SUPFAM" id="SSF51735">
    <property type="entry name" value="NAD(P)-binding Rossmann-fold domains"/>
    <property type="match status" value="1"/>
</dbReference>
<keyword evidence="5 9" id="KW-0560">Oxidoreductase</keyword>
<dbReference type="InterPro" id="IPR003821">
    <property type="entry name" value="DXP_reductoisomerase"/>
</dbReference>
<accession>A0AA43RHV8</accession>
<evidence type="ECO:0000256" key="1">
    <source>
        <dbReference type="ARBA" id="ARBA00005094"/>
    </source>
</evidence>
<evidence type="ECO:0000256" key="8">
    <source>
        <dbReference type="ARBA" id="ARBA00048543"/>
    </source>
</evidence>
<comment type="pathway">
    <text evidence="1 9">Isoprenoid biosynthesis; isopentenyl diphosphate biosynthesis via DXP pathway; isopentenyl diphosphate from 1-deoxy-D-xylulose 5-phosphate: step 1/6.</text>
</comment>
<dbReference type="Gene3D" id="3.40.50.720">
    <property type="entry name" value="NAD(P)-binding Rossmann-like Domain"/>
    <property type="match status" value="2"/>
</dbReference>
<dbReference type="GO" id="GO:0030145">
    <property type="term" value="F:manganese ion binding"/>
    <property type="evidence" value="ECO:0007669"/>
    <property type="project" value="TreeGrafter"/>
</dbReference>
<dbReference type="InterPro" id="IPR013512">
    <property type="entry name" value="DXP_reductoisomerase_N"/>
</dbReference>
<feature type="binding site" evidence="9">
    <location>
        <position position="183"/>
    </location>
    <ligand>
        <name>NADPH</name>
        <dbReference type="ChEBI" id="CHEBI:57783"/>
    </ligand>
</feature>
<evidence type="ECO:0000256" key="9">
    <source>
        <dbReference type="HAMAP-Rule" id="MF_00183"/>
    </source>
</evidence>
<dbReference type="Proteomes" id="UP001168575">
    <property type="component" value="Unassembled WGS sequence"/>
</dbReference>
<dbReference type="EMBL" id="JAUMVS010000093">
    <property type="protein sequence ID" value="MDO4842103.1"/>
    <property type="molecule type" value="Genomic_DNA"/>
</dbReference>
<comment type="function">
    <text evidence="9">Catalyzes the NADPH-dependent rearrangement and reduction of 1-deoxy-D-xylulose-5-phosphate (DXP) to 2-C-methyl-D-erythritol 4-phosphate (MEP).</text>
</comment>
<feature type="binding site" evidence="9">
    <location>
        <position position="41"/>
    </location>
    <ligand>
        <name>NADPH</name>
        <dbReference type="ChEBI" id="CHEBI:57783"/>
    </ligand>
</feature>
<dbReference type="SUPFAM" id="SSF69055">
    <property type="entry name" value="1-deoxy-D-xylulose-5-phosphate reductoisomerase, C-terminal domain"/>
    <property type="match status" value="1"/>
</dbReference>
<dbReference type="Pfam" id="PF08436">
    <property type="entry name" value="DXP_redisom_C"/>
    <property type="match status" value="1"/>
</dbReference>
<comment type="caution">
    <text evidence="9">Lacks conserved residue(s) required for the propagation of feature annotation.</text>
</comment>
<dbReference type="HAMAP" id="MF_00183">
    <property type="entry name" value="DXP_reductoisom"/>
    <property type="match status" value="1"/>
</dbReference>
<feature type="binding site" evidence="9">
    <location>
        <position position="104"/>
    </location>
    <ligand>
        <name>1-deoxy-D-xylulose 5-phosphate</name>
        <dbReference type="ChEBI" id="CHEBI:57792"/>
    </ligand>
</feature>
<feature type="binding site" evidence="9">
    <location>
        <position position="14"/>
    </location>
    <ligand>
        <name>NADPH</name>
        <dbReference type="ChEBI" id="CHEBI:57783"/>
    </ligand>
</feature>
<keyword evidence="6 9" id="KW-0464">Manganese</keyword>
<evidence type="ECO:0000259" key="12">
    <source>
        <dbReference type="Pfam" id="PF13288"/>
    </source>
</evidence>
<feature type="binding site" evidence="9">
    <location>
        <position position="103"/>
    </location>
    <ligand>
        <name>NADPH</name>
        <dbReference type="ChEBI" id="CHEBI:57783"/>
    </ligand>
</feature>
<evidence type="ECO:0000256" key="6">
    <source>
        <dbReference type="ARBA" id="ARBA00023211"/>
    </source>
</evidence>
<evidence type="ECO:0000259" key="11">
    <source>
        <dbReference type="Pfam" id="PF08436"/>
    </source>
</evidence>
<proteinExistence type="inferred from homology"/>
<sequence length="363" mass="39423">MANKKRVLILGATGSIGLQTIDVCDQLSDEFEICGMSTHSNSAKLEALANERNVENTVCGEADLVSFIDYCEPDIVVNSLVGAAGVNCSYHTLQTSARLALANKESLVVAGDLLMPMAKEDGKLTPIDSEHGAIYQCLLGENHDYVSKLWITCSGGPFRGKTKEEIAGVKAADALKHPTWNMGAKITIDSATLMNKGLEVIEAHHLFNCDFENIKVVVHPQSVIHSMVEFIDGSVKAHLGTTDMRIPIEYALTHPKRGKAPVEPLDFTKLGSISFDAPDLDTFGCLRLAFEAGQKGGVLPCAMNAANEVANEKFRNDEIGFLDIERSVEHVMNEIKNAPAESLEQLREVDEQARKLAAAFLAR</sequence>
<dbReference type="NCBIfam" id="TIGR00243">
    <property type="entry name" value="Dxr"/>
    <property type="match status" value="1"/>
</dbReference>
<reference evidence="13" key="1">
    <citation type="submission" date="2023-07" db="EMBL/GenBank/DDBJ databases">
        <title>Between Cages and Wild: Unraveling the Impact of Captivity on Animal Microbiomes and Antimicrobial Resistance.</title>
        <authorList>
            <person name="Schmartz G.P."/>
            <person name="Rehner J."/>
            <person name="Schuff M.J."/>
            <person name="Becker S.L."/>
            <person name="Kravczyk M."/>
            <person name="Gurevich A."/>
            <person name="Francke R."/>
            <person name="Mueller R."/>
            <person name="Keller V."/>
            <person name="Keller A."/>
        </authorList>
    </citation>
    <scope>NUCLEOTIDE SEQUENCE</scope>
    <source>
        <strain evidence="13">S12M_St_49</strain>
    </source>
</reference>
<dbReference type="PANTHER" id="PTHR30525">
    <property type="entry name" value="1-DEOXY-D-XYLULOSE 5-PHOSPHATE REDUCTOISOMERASE"/>
    <property type="match status" value="1"/>
</dbReference>
<evidence type="ECO:0000256" key="3">
    <source>
        <dbReference type="ARBA" id="ARBA00022723"/>
    </source>
</evidence>
<comment type="similarity">
    <text evidence="2 9">Belongs to the DXR family.</text>
</comment>
<dbReference type="Gene3D" id="1.10.1740.10">
    <property type="match status" value="1"/>
</dbReference>
<dbReference type="Pfam" id="PF13288">
    <property type="entry name" value="DXPR_C"/>
    <property type="match status" value="1"/>
</dbReference>
<gene>
    <name evidence="9 13" type="primary">dxr</name>
    <name evidence="13" type="ORF">Q3982_05445</name>
</gene>
<evidence type="ECO:0000256" key="2">
    <source>
        <dbReference type="ARBA" id="ARBA00006825"/>
    </source>
</evidence>
<comment type="caution">
    <text evidence="13">The sequence shown here is derived from an EMBL/GenBank/DDBJ whole genome shotgun (WGS) entry which is preliminary data.</text>
</comment>
<dbReference type="AlphaFoldDB" id="A0AA43RHV8"/>
<keyword evidence="9" id="KW-0460">Magnesium</keyword>
<dbReference type="InterPro" id="IPR026877">
    <property type="entry name" value="DXPR_C"/>
</dbReference>
<dbReference type="InterPro" id="IPR013644">
    <property type="entry name" value="DXP_reductoisomerase_C"/>
</dbReference>
<feature type="binding site" evidence="9">
    <location>
        <position position="128"/>
    </location>
    <ligand>
        <name>Mn(2+)</name>
        <dbReference type="ChEBI" id="CHEBI:29035"/>
    </ligand>
</feature>
<evidence type="ECO:0000256" key="4">
    <source>
        <dbReference type="ARBA" id="ARBA00022857"/>
    </source>
</evidence>
<evidence type="ECO:0000256" key="7">
    <source>
        <dbReference type="ARBA" id="ARBA00023229"/>
    </source>
</evidence>
<evidence type="ECO:0000256" key="5">
    <source>
        <dbReference type="ARBA" id="ARBA00023002"/>
    </source>
</evidence>
<feature type="binding site" evidence="9">
    <location>
        <position position="130"/>
    </location>
    <ligand>
        <name>Mn(2+)</name>
        <dbReference type="ChEBI" id="CHEBI:29035"/>
    </ligand>
</feature>
<feature type="binding site" evidence="9">
    <location>
        <position position="13"/>
    </location>
    <ligand>
        <name>NADPH</name>
        <dbReference type="ChEBI" id="CHEBI:57783"/>
    </ligand>
</feature>
<keyword evidence="7 9" id="KW-0414">Isoprene biosynthesis</keyword>
<feature type="binding site" evidence="9">
    <location>
        <position position="196"/>
    </location>
    <ligand>
        <name>1-deoxy-D-xylulose 5-phosphate</name>
        <dbReference type="ChEBI" id="CHEBI:57792"/>
    </ligand>
</feature>
<feature type="binding site" evidence="9">
    <location>
        <position position="199"/>
    </location>
    <ligand>
        <name>1-deoxy-D-xylulose 5-phosphate</name>
        <dbReference type="ChEBI" id="CHEBI:57792"/>
    </ligand>
</feature>
<evidence type="ECO:0000313" key="13">
    <source>
        <dbReference type="EMBL" id="MDO4842103.1"/>
    </source>
</evidence>